<dbReference type="Pfam" id="PF02746">
    <property type="entry name" value="MR_MLE_N"/>
    <property type="match status" value="1"/>
</dbReference>
<gene>
    <name evidence="5" type="ORF">PRI8871_01844</name>
</gene>
<dbReference type="SUPFAM" id="SSF51604">
    <property type="entry name" value="Enolase C-terminal domain-like"/>
    <property type="match status" value="1"/>
</dbReference>
<dbReference type="SUPFAM" id="SSF54826">
    <property type="entry name" value="Enolase N-terminal domain-like"/>
    <property type="match status" value="1"/>
</dbReference>
<dbReference type="SFLD" id="SFLDG00179">
    <property type="entry name" value="mandelate_racemase"/>
    <property type="match status" value="1"/>
</dbReference>
<dbReference type="PANTHER" id="PTHR13794">
    <property type="entry name" value="ENOLASE SUPERFAMILY, MANDELATE RACEMASE"/>
    <property type="match status" value="1"/>
</dbReference>
<evidence type="ECO:0000256" key="2">
    <source>
        <dbReference type="ARBA" id="ARBA00022723"/>
    </source>
</evidence>
<dbReference type="InterPro" id="IPR036849">
    <property type="entry name" value="Enolase-like_C_sf"/>
</dbReference>
<dbReference type="EMBL" id="OMOJ01000003">
    <property type="protein sequence ID" value="SPF80042.1"/>
    <property type="molecule type" value="Genomic_DNA"/>
</dbReference>
<evidence type="ECO:0000313" key="6">
    <source>
        <dbReference type="Proteomes" id="UP000244904"/>
    </source>
</evidence>
<dbReference type="NCBIfam" id="NF047820">
    <property type="entry name" value="TalGalacDh"/>
    <property type="match status" value="1"/>
</dbReference>
<dbReference type="OrthoDB" id="9802699at2"/>
<dbReference type="InterPro" id="IPR013341">
    <property type="entry name" value="Mandelate_racemase_N_dom"/>
</dbReference>
<dbReference type="SMART" id="SM00922">
    <property type="entry name" value="MR_MLE"/>
    <property type="match status" value="1"/>
</dbReference>
<dbReference type="GO" id="GO:0009063">
    <property type="term" value="P:amino acid catabolic process"/>
    <property type="evidence" value="ECO:0007669"/>
    <property type="project" value="InterPro"/>
</dbReference>
<dbReference type="PANTHER" id="PTHR13794:SF58">
    <property type="entry name" value="MITOCHONDRIAL ENOLASE SUPERFAMILY MEMBER 1"/>
    <property type="match status" value="1"/>
</dbReference>
<dbReference type="InterPro" id="IPR046945">
    <property type="entry name" value="RHMD-like"/>
</dbReference>
<evidence type="ECO:0000259" key="4">
    <source>
        <dbReference type="SMART" id="SM00922"/>
    </source>
</evidence>
<dbReference type="InterPro" id="IPR029065">
    <property type="entry name" value="Enolase_C-like"/>
</dbReference>
<reference evidence="6" key="1">
    <citation type="submission" date="2018-03" db="EMBL/GenBank/DDBJ databases">
        <authorList>
            <person name="Rodrigo-Torres L."/>
            <person name="Arahal R. D."/>
            <person name="Lucena T."/>
        </authorList>
    </citation>
    <scope>NUCLEOTIDE SEQUENCE [LARGE SCALE GENOMIC DNA]</scope>
    <source>
        <strain evidence="6">CECT 8871</strain>
    </source>
</reference>
<dbReference type="GO" id="GO:0000287">
    <property type="term" value="F:magnesium ion binding"/>
    <property type="evidence" value="ECO:0007669"/>
    <property type="project" value="UniProtKB-ARBA"/>
</dbReference>
<keyword evidence="6" id="KW-1185">Reference proteome</keyword>
<sequence>MPLDLSRRRIAARTAFGGAARGKASQDAIAGLKVSHILVPFPQAISDAKVLTGRQKPLDSVDILLVEAVSEAGQTGLGYGYTLRNGGAAQFALAAEIAPALIGEDPNDIDRLWEKLRWQVNSLGRGGLGPQVIAAFDTALWDMKAKRAGLPLAKLFGAHRDTVRIYNSDGQYLQASVDEMKAAADTSLASGIGGIKMKVGQPDGMIDLRRIDAMRSHLPDDIPLMIDANQQWDRAYALQFGRIVDDMGLGFIEEPLDALDFEGHAMLADNLATPIATGEMLTSTAEAFDLIRKGGCDICQTDAPRIGGVTPFLKVMAMAEACRVDLAPHWMMELQIHLAAAYPEETWVEHFHMLEPLFNERLDIENGRVAVPDRPGLGLSITGQGRDWTRNTVSVGNTHGI</sequence>
<keyword evidence="3" id="KW-0460">Magnesium</keyword>
<evidence type="ECO:0000313" key="5">
    <source>
        <dbReference type="EMBL" id="SPF80042.1"/>
    </source>
</evidence>
<evidence type="ECO:0000256" key="3">
    <source>
        <dbReference type="ARBA" id="ARBA00022842"/>
    </source>
</evidence>
<dbReference type="PROSITE" id="PS00909">
    <property type="entry name" value="MR_MLE_2"/>
    <property type="match status" value="1"/>
</dbReference>
<dbReference type="AlphaFoldDB" id="A0A2R8AVI3"/>
<keyword evidence="2" id="KW-0479">Metal-binding</keyword>
<accession>A0A2R8AVI3</accession>
<dbReference type="CDD" id="cd03316">
    <property type="entry name" value="MR_like"/>
    <property type="match status" value="1"/>
</dbReference>
<organism evidence="5 6">
    <name type="scientific">Pseudoprimorskyibacter insulae</name>
    <dbReference type="NCBI Taxonomy" id="1695997"/>
    <lineage>
        <taxon>Bacteria</taxon>
        <taxon>Pseudomonadati</taxon>
        <taxon>Pseudomonadota</taxon>
        <taxon>Alphaproteobacteria</taxon>
        <taxon>Rhodobacterales</taxon>
        <taxon>Paracoccaceae</taxon>
        <taxon>Pseudoprimorskyibacter</taxon>
    </lineage>
</organism>
<dbReference type="GO" id="GO:0016052">
    <property type="term" value="P:carbohydrate catabolic process"/>
    <property type="evidence" value="ECO:0007669"/>
    <property type="project" value="TreeGrafter"/>
</dbReference>
<dbReference type="InterPro" id="IPR013342">
    <property type="entry name" value="Mandelate_racemase_C"/>
</dbReference>
<dbReference type="RefSeq" id="WP_108885925.1">
    <property type="nucleotide sequence ID" value="NZ_OMOJ01000003.1"/>
</dbReference>
<feature type="domain" description="Mandelate racemase/muconate lactonizing enzyme C-terminal" evidence="4">
    <location>
        <begin position="177"/>
        <end position="274"/>
    </location>
</feature>
<dbReference type="GO" id="GO:0016836">
    <property type="term" value="F:hydro-lyase activity"/>
    <property type="evidence" value="ECO:0007669"/>
    <property type="project" value="UniProtKB-ARBA"/>
</dbReference>
<keyword evidence="5" id="KW-0456">Lyase</keyword>
<comment type="cofactor">
    <cofactor evidence="1">
        <name>Mg(2+)</name>
        <dbReference type="ChEBI" id="CHEBI:18420"/>
    </cofactor>
</comment>
<dbReference type="EC" id="4.2.1.156" evidence="5"/>
<dbReference type="Pfam" id="PF13378">
    <property type="entry name" value="MR_MLE_C"/>
    <property type="match status" value="1"/>
</dbReference>
<dbReference type="Gene3D" id="3.20.20.120">
    <property type="entry name" value="Enolase-like C-terminal domain"/>
    <property type="match status" value="1"/>
</dbReference>
<dbReference type="InterPro" id="IPR029017">
    <property type="entry name" value="Enolase-like_N"/>
</dbReference>
<proteinExistence type="predicted"/>
<dbReference type="InterPro" id="IPR018110">
    <property type="entry name" value="Mandel_Rmase/mucon_lact_enz_CS"/>
</dbReference>
<dbReference type="Proteomes" id="UP000244904">
    <property type="component" value="Unassembled WGS sequence"/>
</dbReference>
<dbReference type="Gene3D" id="3.30.390.10">
    <property type="entry name" value="Enolase-like, N-terminal domain"/>
    <property type="match status" value="1"/>
</dbReference>
<dbReference type="SFLD" id="SFLDS00001">
    <property type="entry name" value="Enolase"/>
    <property type="match status" value="1"/>
</dbReference>
<protein>
    <submittedName>
        <fullName evidence="5">L-talarate/galactarate dehydratase</fullName>
        <ecNumber evidence="5">4.2.1.156</ecNumber>
    </submittedName>
</protein>
<evidence type="ECO:0000256" key="1">
    <source>
        <dbReference type="ARBA" id="ARBA00001946"/>
    </source>
</evidence>
<name>A0A2R8AVI3_9RHOB</name>